<dbReference type="Pfam" id="PF13568">
    <property type="entry name" value="OMP_b-brl_2"/>
    <property type="match status" value="1"/>
</dbReference>
<evidence type="ECO:0000259" key="1">
    <source>
        <dbReference type="Pfam" id="PF13568"/>
    </source>
</evidence>
<name>A0ABW6DEC3_9BACT</name>
<dbReference type="EMBL" id="JBBKXZ010000002">
    <property type="protein sequence ID" value="MFD3394198.1"/>
    <property type="molecule type" value="Genomic_DNA"/>
</dbReference>
<evidence type="ECO:0000313" key="2">
    <source>
        <dbReference type="EMBL" id="MFD3394198.1"/>
    </source>
</evidence>
<organism evidence="2 3">
    <name type="scientific">Aquirufa avitistagni</name>
    <dbReference type="NCBI Taxonomy" id="3104728"/>
    <lineage>
        <taxon>Bacteria</taxon>
        <taxon>Pseudomonadati</taxon>
        <taxon>Bacteroidota</taxon>
        <taxon>Cytophagia</taxon>
        <taxon>Cytophagales</taxon>
        <taxon>Flectobacillaceae</taxon>
        <taxon>Aquirufa</taxon>
    </lineage>
</organism>
<feature type="domain" description="Outer membrane protein beta-barrel" evidence="1">
    <location>
        <begin position="41"/>
        <end position="198"/>
    </location>
</feature>
<dbReference type="InterPro" id="IPR025665">
    <property type="entry name" value="Beta-barrel_OMP_2"/>
</dbReference>
<reference evidence="2 3" key="1">
    <citation type="submission" date="2024-03" db="EMBL/GenBank/DDBJ databases">
        <title>Aquirufa genome sequencing.</title>
        <authorList>
            <person name="Pitt A."/>
            <person name="Hahn M.W."/>
        </authorList>
    </citation>
    <scope>NUCLEOTIDE SEQUENCE [LARGE SCALE GENOMIC DNA]</scope>
    <source>
        <strain evidence="2 3">OSTEICH-129V</strain>
    </source>
</reference>
<dbReference type="Proteomes" id="UP001598138">
    <property type="component" value="Unassembled WGS sequence"/>
</dbReference>
<comment type="caution">
    <text evidence="2">The sequence shown here is derived from an EMBL/GenBank/DDBJ whole genome shotgun (WGS) entry which is preliminary data.</text>
</comment>
<dbReference type="RefSeq" id="WP_377983083.1">
    <property type="nucleotide sequence ID" value="NZ_JBBKXZ010000002.1"/>
</dbReference>
<gene>
    <name evidence="2" type="ORF">U0R10_06170</name>
</gene>
<proteinExistence type="predicted"/>
<protein>
    <submittedName>
        <fullName evidence="2">Porin family protein</fullName>
    </submittedName>
</protein>
<sequence>MLRQITLLTIAIFAFVGQVAAQKYKPKKIFHLEAKSARFVGSGVSNESYYFKPSLELGLGIQFPITSRVNFSPQLSLSQRGFSGKTIFSDSAYTKRNITTQYLDVSPNFEIKLGSLSEFGSGYSIWGGPYLGVGLWDNSTYERRAQTPSGSFATTTTTGESFSRDIRRLDMGLKVGIGVVTQNFVSFGLTYQTGLMNISTEPGELRNQSLGFYMRVFFDEIL</sequence>
<keyword evidence="3" id="KW-1185">Reference proteome</keyword>
<accession>A0ABW6DEC3</accession>
<evidence type="ECO:0000313" key="3">
    <source>
        <dbReference type="Proteomes" id="UP001598138"/>
    </source>
</evidence>